<evidence type="ECO:0000256" key="7">
    <source>
        <dbReference type="ARBA" id="ARBA00023033"/>
    </source>
</evidence>
<proteinExistence type="inferred from homology"/>
<dbReference type="AlphaFoldDB" id="A0A504UHW8"/>
<dbReference type="GO" id="GO:0016705">
    <property type="term" value="F:oxidoreductase activity, acting on paired donors, with incorporation or reduction of molecular oxygen"/>
    <property type="evidence" value="ECO:0007669"/>
    <property type="project" value="InterPro"/>
</dbReference>
<evidence type="ECO:0000256" key="2">
    <source>
        <dbReference type="ARBA" id="ARBA00010617"/>
    </source>
</evidence>
<keyword evidence="10" id="KW-1185">Reference proteome</keyword>
<dbReference type="PANTHER" id="PTHR24286">
    <property type="entry name" value="CYTOCHROME P450 26"/>
    <property type="match status" value="1"/>
</dbReference>
<dbReference type="InterPro" id="IPR001128">
    <property type="entry name" value="Cyt_P450"/>
</dbReference>
<evidence type="ECO:0000256" key="3">
    <source>
        <dbReference type="ARBA" id="ARBA00022617"/>
    </source>
</evidence>
<dbReference type="RefSeq" id="WP_140826703.1">
    <property type="nucleotide sequence ID" value="NZ_VFYP01000001.1"/>
</dbReference>
<dbReference type="CDD" id="cd11067">
    <property type="entry name" value="CYP152"/>
    <property type="match status" value="1"/>
</dbReference>
<dbReference type="InterPro" id="IPR036396">
    <property type="entry name" value="Cyt_P450_sf"/>
</dbReference>
<keyword evidence="7" id="KW-0503">Monooxygenase</keyword>
<keyword evidence="3" id="KW-0349">Heme</keyword>
<evidence type="ECO:0000256" key="1">
    <source>
        <dbReference type="ARBA" id="ARBA00001971"/>
    </source>
</evidence>
<accession>A0A504UHW8</accession>
<name>A0A504UHW8_9HYPH</name>
<dbReference type="GO" id="GO:0016125">
    <property type="term" value="P:sterol metabolic process"/>
    <property type="evidence" value="ECO:0007669"/>
    <property type="project" value="TreeGrafter"/>
</dbReference>
<dbReference type="OrthoDB" id="9764248at2"/>
<evidence type="ECO:0000256" key="5">
    <source>
        <dbReference type="ARBA" id="ARBA00023002"/>
    </source>
</evidence>
<comment type="similarity">
    <text evidence="2">Belongs to the cytochrome P450 family.</text>
</comment>
<dbReference type="GO" id="GO:0004497">
    <property type="term" value="F:monooxygenase activity"/>
    <property type="evidence" value="ECO:0007669"/>
    <property type="project" value="UniProtKB-KW"/>
</dbReference>
<keyword evidence="6" id="KW-0408">Iron</keyword>
<gene>
    <name evidence="9" type="ORF">FJQ55_05710</name>
</gene>
<dbReference type="PANTHER" id="PTHR24286:SF24">
    <property type="entry name" value="LANOSTEROL 14-ALPHA DEMETHYLASE"/>
    <property type="match status" value="1"/>
</dbReference>
<reference evidence="9 10" key="1">
    <citation type="submission" date="2019-06" db="EMBL/GenBank/DDBJ databases">
        <title>Rhizobium sp. CL12 isolated from roots of soybean.</title>
        <authorList>
            <person name="Wang C."/>
        </authorList>
    </citation>
    <scope>NUCLEOTIDE SEQUENCE [LARGE SCALE GENOMIC DNA]</scope>
    <source>
        <strain evidence="9 10">CL12</strain>
    </source>
</reference>
<feature type="region of interest" description="Disordered" evidence="8">
    <location>
        <begin position="1"/>
        <end position="25"/>
    </location>
</feature>
<dbReference type="Proteomes" id="UP000316429">
    <property type="component" value="Unassembled WGS sequence"/>
</dbReference>
<organism evidence="9 10">
    <name type="scientific">Rhizobium glycinendophyticum</name>
    <dbReference type="NCBI Taxonomy" id="2589807"/>
    <lineage>
        <taxon>Bacteria</taxon>
        <taxon>Pseudomonadati</taxon>
        <taxon>Pseudomonadota</taxon>
        <taxon>Alphaproteobacteria</taxon>
        <taxon>Hyphomicrobiales</taxon>
        <taxon>Rhizobiaceae</taxon>
        <taxon>Rhizobium/Agrobacterium group</taxon>
        <taxon>Rhizobium</taxon>
    </lineage>
</organism>
<evidence type="ECO:0000313" key="10">
    <source>
        <dbReference type="Proteomes" id="UP000316429"/>
    </source>
</evidence>
<dbReference type="GO" id="GO:0005506">
    <property type="term" value="F:iron ion binding"/>
    <property type="evidence" value="ECO:0007669"/>
    <property type="project" value="InterPro"/>
</dbReference>
<comment type="cofactor">
    <cofactor evidence="1">
        <name>heme</name>
        <dbReference type="ChEBI" id="CHEBI:30413"/>
    </cofactor>
</comment>
<dbReference type="EMBL" id="VFYP01000001">
    <property type="protein sequence ID" value="TPP10355.1"/>
    <property type="molecule type" value="Genomic_DNA"/>
</dbReference>
<dbReference type="SUPFAM" id="SSF48264">
    <property type="entry name" value="Cytochrome P450"/>
    <property type="match status" value="1"/>
</dbReference>
<dbReference type="Pfam" id="PF00067">
    <property type="entry name" value="p450"/>
    <property type="match status" value="1"/>
</dbReference>
<dbReference type="Gene3D" id="1.10.630.10">
    <property type="entry name" value="Cytochrome P450"/>
    <property type="match status" value="1"/>
</dbReference>
<dbReference type="GO" id="GO:0020037">
    <property type="term" value="F:heme binding"/>
    <property type="evidence" value="ECO:0007669"/>
    <property type="project" value="InterPro"/>
</dbReference>
<keyword evidence="5" id="KW-0560">Oxidoreductase</keyword>
<evidence type="ECO:0000313" key="9">
    <source>
        <dbReference type="EMBL" id="TPP10355.1"/>
    </source>
</evidence>
<evidence type="ECO:0000256" key="4">
    <source>
        <dbReference type="ARBA" id="ARBA00022723"/>
    </source>
</evidence>
<keyword evidence="4" id="KW-0479">Metal-binding</keyword>
<sequence>MNVQSRNRAREAQALEQTPAAGAIPRSPAFDETLSLLREGYGFLPRRFADLDTPIFRTRLMLRDVICMTGPAAAKLVYDDARLTRVGAMPQTVLRLLQDKGSVQQLDGPAHRHRKAMFVRMLMEDKGGLERLVAIFRRCFLERVPEWMRWGAVQLGAEMDIILFRTALAWTQAPLDADEVEADATLMADMVENAGHVRPRTLGTLMRRSALERRLRAKFRDIRRGRLVPMPDSPLAMLAGYRDAHGELLSPRVAAVELINLLRPIVAIGRYIVFAALRLERHPQWREILAEPDPERLSGFVEEVRRISPFFPFVGAVARAPFTWNGHRIRRGQWLLLDLYGNCHDEAVFREPDAFRPTRGLRHHETDYSFIPQGAGSASRGHRCPGEMATVEIMKEAVRLLTGTITYSVPEQDLSVSLLTVPTGPKEGFIITDVAWRAMPAV</sequence>
<comment type="caution">
    <text evidence="9">The sequence shown here is derived from an EMBL/GenBank/DDBJ whole genome shotgun (WGS) entry which is preliminary data.</text>
</comment>
<protein>
    <submittedName>
        <fullName evidence="9">Cytochrome P450</fullName>
    </submittedName>
</protein>
<evidence type="ECO:0000256" key="6">
    <source>
        <dbReference type="ARBA" id="ARBA00023004"/>
    </source>
</evidence>
<evidence type="ECO:0000256" key="8">
    <source>
        <dbReference type="SAM" id="MobiDB-lite"/>
    </source>
</evidence>